<dbReference type="OrthoDB" id="273917at2759"/>
<dbReference type="Pfam" id="PF03828">
    <property type="entry name" value="PAP_assoc"/>
    <property type="match status" value="1"/>
</dbReference>
<dbReference type="GO" id="GO:0003729">
    <property type="term" value="F:mRNA binding"/>
    <property type="evidence" value="ECO:0007669"/>
    <property type="project" value="TreeGrafter"/>
</dbReference>
<feature type="region of interest" description="Disordered" evidence="5">
    <location>
        <begin position="195"/>
        <end position="244"/>
    </location>
</feature>
<evidence type="ECO:0000259" key="6">
    <source>
        <dbReference type="Pfam" id="PF03828"/>
    </source>
</evidence>
<dbReference type="InterPro" id="IPR045862">
    <property type="entry name" value="Trf4-like"/>
</dbReference>
<accession>A0A9W9IL23</accession>
<dbReference type="GO" id="GO:0031499">
    <property type="term" value="C:TRAMP complex"/>
    <property type="evidence" value="ECO:0007669"/>
    <property type="project" value="TreeGrafter"/>
</dbReference>
<dbReference type="GO" id="GO:1990817">
    <property type="term" value="F:poly(A) RNA polymerase activity"/>
    <property type="evidence" value="ECO:0007669"/>
    <property type="project" value="UniProtKB-EC"/>
</dbReference>
<evidence type="ECO:0000256" key="2">
    <source>
        <dbReference type="ARBA" id="ARBA00012388"/>
    </source>
</evidence>
<feature type="compositionally biased region" description="Acidic residues" evidence="5">
    <location>
        <begin position="83"/>
        <end position="104"/>
    </location>
</feature>
<feature type="compositionally biased region" description="Pro residues" evidence="5">
    <location>
        <begin position="604"/>
        <end position="625"/>
    </location>
</feature>
<dbReference type="GO" id="GO:0031123">
    <property type="term" value="P:RNA 3'-end processing"/>
    <property type="evidence" value="ECO:0007669"/>
    <property type="project" value="TreeGrafter"/>
</dbReference>
<dbReference type="Proteomes" id="UP001146351">
    <property type="component" value="Unassembled WGS sequence"/>
</dbReference>
<dbReference type="EMBL" id="JAPQKO010000002">
    <property type="protein sequence ID" value="KAJ5180485.1"/>
    <property type="molecule type" value="Genomic_DNA"/>
</dbReference>
<dbReference type="Gene3D" id="1.10.1410.10">
    <property type="match status" value="1"/>
</dbReference>
<evidence type="ECO:0000259" key="7">
    <source>
        <dbReference type="Pfam" id="PF22600"/>
    </source>
</evidence>
<keyword evidence="3" id="KW-0479">Metal-binding</keyword>
<feature type="domain" description="PAP-associated" evidence="6">
    <location>
        <begin position="479"/>
        <end position="528"/>
    </location>
</feature>
<organism evidence="8 9">
    <name type="scientific">Penicillium capsulatum</name>
    <dbReference type="NCBI Taxonomy" id="69766"/>
    <lineage>
        <taxon>Eukaryota</taxon>
        <taxon>Fungi</taxon>
        <taxon>Dikarya</taxon>
        <taxon>Ascomycota</taxon>
        <taxon>Pezizomycotina</taxon>
        <taxon>Eurotiomycetes</taxon>
        <taxon>Eurotiomycetidae</taxon>
        <taxon>Eurotiales</taxon>
        <taxon>Aspergillaceae</taxon>
        <taxon>Penicillium</taxon>
    </lineage>
</organism>
<dbReference type="AlphaFoldDB" id="A0A9W9IL23"/>
<evidence type="ECO:0000256" key="5">
    <source>
        <dbReference type="SAM" id="MobiDB-lite"/>
    </source>
</evidence>
<keyword evidence="4" id="KW-0460">Magnesium</keyword>
<dbReference type="CDD" id="cd05402">
    <property type="entry name" value="NT_PAP_TUTase"/>
    <property type="match status" value="1"/>
</dbReference>
<dbReference type="EC" id="2.7.7.19" evidence="2"/>
<gene>
    <name evidence="8" type="ORF">N7492_003695</name>
</gene>
<feature type="compositionally biased region" description="Basic and acidic residues" evidence="5">
    <location>
        <begin position="216"/>
        <end position="235"/>
    </location>
</feature>
<protein>
    <recommendedName>
        <fullName evidence="2">polynucleotide adenylyltransferase</fullName>
        <ecNumber evidence="2">2.7.7.19</ecNumber>
    </recommendedName>
</protein>
<reference evidence="8" key="2">
    <citation type="journal article" date="2023" name="IMA Fungus">
        <title>Comparative genomic study of the Penicillium genus elucidates a diverse pangenome and 15 lateral gene transfer events.</title>
        <authorList>
            <person name="Petersen C."/>
            <person name="Sorensen T."/>
            <person name="Nielsen M.R."/>
            <person name="Sondergaard T.E."/>
            <person name="Sorensen J.L."/>
            <person name="Fitzpatrick D.A."/>
            <person name="Frisvad J.C."/>
            <person name="Nielsen K.L."/>
        </authorList>
    </citation>
    <scope>NUCLEOTIDE SEQUENCE</scope>
    <source>
        <strain evidence="8">IBT 21917</strain>
    </source>
</reference>
<dbReference type="InterPro" id="IPR043519">
    <property type="entry name" value="NT_sf"/>
</dbReference>
<dbReference type="GO" id="GO:0010605">
    <property type="term" value="P:negative regulation of macromolecule metabolic process"/>
    <property type="evidence" value="ECO:0007669"/>
    <property type="project" value="UniProtKB-ARBA"/>
</dbReference>
<dbReference type="SUPFAM" id="SSF81301">
    <property type="entry name" value="Nucleotidyltransferase"/>
    <property type="match status" value="1"/>
</dbReference>
<dbReference type="InterPro" id="IPR002058">
    <property type="entry name" value="PAP_assoc"/>
</dbReference>
<dbReference type="GO" id="GO:0005730">
    <property type="term" value="C:nucleolus"/>
    <property type="evidence" value="ECO:0007669"/>
    <property type="project" value="TreeGrafter"/>
</dbReference>
<evidence type="ECO:0000256" key="4">
    <source>
        <dbReference type="ARBA" id="ARBA00022842"/>
    </source>
</evidence>
<evidence type="ECO:0000313" key="8">
    <source>
        <dbReference type="EMBL" id="KAJ5180485.1"/>
    </source>
</evidence>
<sequence>MAPAPFQFQGNAPPKGPSKDRKRGSQPPKGRQSRSRPQFTFRYPKPPTSERPLLQSKRESTPEQLTAADQKPGFKFASLDALSDSDEAEMEFSDDSEDSEDSEAEERPRKKRAIGSDGHDSPKPLQAPPAPAPVPTSKWSNPDPYTALPPPDETQHKRVDVVKLIRKARLSNDASQQNKAIAENHDFISLGAVEGPKTNGAKQNGKAPDNAPKGPRNMEVKEAAATKRTRDDEPKGFSTKLGKPQRRFNSDASILVGWRPRGNQEPAPWMQNMPASSVHLSTRLHNEVLAFFHWVKPHDFEQIVRADLVARLDTGFKKRYGNVEIHAFGSFASGLYLPTADIDLVLLSSPFIRSGTKSFGEKKGQIYAFAGYLRLLNIAVPGSIETIAHARVPILKFVDKLTGLRVDLSFDNDSGLIANRTFKVWKEQYPYMPVIVSVIKQFLLLRGLNEVPTGGLGGFSITCLVTSLLQHMPNSQRQNVGKVLMDFFDFYGNQFDYENRGIRMEPPGFVNKYYGNKDRLSIEDPNNSLNDISGGTKEVALIFRAFSDAGKRLMSRLDGMSAFKSLDISVLETIIGANYDEYTEQRTQLRRVFDTAPQFSRYRSPPPPPPPPIRARSPVPPPPPA</sequence>
<dbReference type="Gene3D" id="3.30.460.10">
    <property type="entry name" value="Beta Polymerase, domain 2"/>
    <property type="match status" value="1"/>
</dbReference>
<evidence type="ECO:0000256" key="3">
    <source>
        <dbReference type="ARBA" id="ARBA00022723"/>
    </source>
</evidence>
<feature type="domain" description="Poly(A) RNA polymerase mitochondrial-like central palm" evidence="7">
    <location>
        <begin position="284"/>
        <end position="426"/>
    </location>
</feature>
<evidence type="ECO:0000313" key="9">
    <source>
        <dbReference type="Proteomes" id="UP001146351"/>
    </source>
</evidence>
<name>A0A9W9IL23_9EURO</name>
<reference evidence="8" key="1">
    <citation type="submission" date="2022-11" db="EMBL/GenBank/DDBJ databases">
        <authorList>
            <person name="Petersen C."/>
        </authorList>
    </citation>
    <scope>NUCLEOTIDE SEQUENCE</scope>
    <source>
        <strain evidence="8">IBT 21917</strain>
    </source>
</reference>
<feature type="region of interest" description="Disordered" evidence="5">
    <location>
        <begin position="1"/>
        <end position="160"/>
    </location>
</feature>
<dbReference type="PANTHER" id="PTHR23092">
    <property type="entry name" value="POLY(A) RNA POLYMERASE"/>
    <property type="match status" value="1"/>
</dbReference>
<feature type="compositionally biased region" description="Pro residues" evidence="5">
    <location>
        <begin position="125"/>
        <end position="134"/>
    </location>
</feature>
<comment type="similarity">
    <text evidence="1">Belongs to the DNA polymerase type-B-like family.</text>
</comment>
<dbReference type="GO" id="GO:0043634">
    <property type="term" value="P:polyadenylation-dependent ncRNA catabolic process"/>
    <property type="evidence" value="ECO:0007669"/>
    <property type="project" value="TreeGrafter"/>
</dbReference>
<dbReference type="SUPFAM" id="SSF81631">
    <property type="entry name" value="PAP/OAS1 substrate-binding domain"/>
    <property type="match status" value="1"/>
</dbReference>
<dbReference type="FunFam" id="3.30.460.10:FF:000031">
    <property type="entry name" value="Topoisomerase family protein Trf4"/>
    <property type="match status" value="1"/>
</dbReference>
<dbReference type="PANTHER" id="PTHR23092:SF15">
    <property type="entry name" value="INACTIVE NON-CANONICAL POLY(A) RNA POLYMERASE PROTEIN TRF4-2-RELATED"/>
    <property type="match status" value="1"/>
</dbReference>
<comment type="caution">
    <text evidence="8">The sequence shown here is derived from an EMBL/GenBank/DDBJ whole genome shotgun (WGS) entry which is preliminary data.</text>
</comment>
<dbReference type="GO" id="GO:0046872">
    <property type="term" value="F:metal ion binding"/>
    <property type="evidence" value="ECO:0007669"/>
    <property type="project" value="UniProtKB-KW"/>
</dbReference>
<evidence type="ECO:0000256" key="1">
    <source>
        <dbReference type="ARBA" id="ARBA00008593"/>
    </source>
</evidence>
<proteinExistence type="inferred from homology"/>
<dbReference type="InterPro" id="IPR054708">
    <property type="entry name" value="MTPAP-like_central"/>
</dbReference>
<feature type="region of interest" description="Disordered" evidence="5">
    <location>
        <begin position="596"/>
        <end position="625"/>
    </location>
</feature>
<keyword evidence="9" id="KW-1185">Reference proteome</keyword>
<dbReference type="Pfam" id="PF22600">
    <property type="entry name" value="MTPAP-like_central"/>
    <property type="match status" value="1"/>
</dbReference>